<evidence type="ECO:0000256" key="3">
    <source>
        <dbReference type="RuleBase" id="RU362076"/>
    </source>
</evidence>
<accession>A0ABU0JSN8</accession>
<proteinExistence type="inferred from homology"/>
<gene>
    <name evidence="5" type="ORF">QOZ93_001001</name>
</gene>
<name>A0ABU0JSN8_HATLI</name>
<keyword evidence="5" id="KW-0282">Flagellum</keyword>
<dbReference type="InterPro" id="IPR005648">
    <property type="entry name" value="FlgD"/>
</dbReference>
<dbReference type="Pfam" id="PF03963">
    <property type="entry name" value="FlgD"/>
    <property type="match status" value="1"/>
</dbReference>
<comment type="function">
    <text evidence="3">Required for flagellar hook formation. May act as a scaffolding protein.</text>
</comment>
<evidence type="ECO:0000256" key="1">
    <source>
        <dbReference type="ARBA" id="ARBA00010577"/>
    </source>
</evidence>
<organism evidence="5 6">
    <name type="scientific">Hathewaya limosa</name>
    <name type="common">Clostridium limosum</name>
    <dbReference type="NCBI Taxonomy" id="1536"/>
    <lineage>
        <taxon>Bacteria</taxon>
        <taxon>Bacillati</taxon>
        <taxon>Bacillota</taxon>
        <taxon>Clostridia</taxon>
        <taxon>Eubacteriales</taxon>
        <taxon>Clostridiaceae</taxon>
        <taxon>Hathewaya</taxon>
    </lineage>
</organism>
<keyword evidence="5" id="KW-0969">Cilium</keyword>
<evidence type="ECO:0000256" key="2">
    <source>
        <dbReference type="ARBA" id="ARBA00022795"/>
    </source>
</evidence>
<dbReference type="EMBL" id="JAUSWN010000006">
    <property type="protein sequence ID" value="MDQ0479261.1"/>
    <property type="molecule type" value="Genomic_DNA"/>
</dbReference>
<reference evidence="5 6" key="1">
    <citation type="submission" date="2023-07" db="EMBL/GenBank/DDBJ databases">
        <title>Genomic Encyclopedia of Type Strains, Phase IV (KMG-IV): sequencing the most valuable type-strain genomes for metagenomic binning, comparative biology and taxonomic classification.</title>
        <authorList>
            <person name="Goeker M."/>
        </authorList>
    </citation>
    <scope>NUCLEOTIDE SEQUENCE [LARGE SCALE GENOMIC DNA]</scope>
    <source>
        <strain evidence="5 6">DSM 1400</strain>
    </source>
</reference>
<dbReference type="RefSeq" id="WP_307355351.1">
    <property type="nucleotide sequence ID" value="NZ_BAAACJ010000012.1"/>
</dbReference>
<feature type="region of interest" description="Disordered" evidence="4">
    <location>
        <begin position="1"/>
        <end position="20"/>
    </location>
</feature>
<keyword evidence="6" id="KW-1185">Reference proteome</keyword>
<keyword evidence="2 3" id="KW-1005">Bacterial flagellum biogenesis</keyword>
<evidence type="ECO:0000313" key="6">
    <source>
        <dbReference type="Proteomes" id="UP001224418"/>
    </source>
</evidence>
<dbReference type="Proteomes" id="UP001224418">
    <property type="component" value="Unassembled WGS sequence"/>
</dbReference>
<keyword evidence="5" id="KW-0966">Cell projection</keyword>
<feature type="compositionally biased region" description="Polar residues" evidence="4">
    <location>
        <begin position="7"/>
        <end position="20"/>
    </location>
</feature>
<evidence type="ECO:0000256" key="4">
    <source>
        <dbReference type="SAM" id="MobiDB-lite"/>
    </source>
</evidence>
<comment type="similarity">
    <text evidence="1 3">Belongs to the FlgD family.</text>
</comment>
<sequence>MPDNNIGVGNSTKVGSTTNNSKFFKRTMTSKMNGATDRGTKIVKKNEIDKNTFLRILTAQLQNQDPFNAKDGTEYVSQLAQFASMEQITNLNSTMTASSAYGLVGKTVAFNSYDMYGNQYGGVVQDVIRQGDNVKLEVNVLENGKYVPKEFDLKDVSDVINAPDQNYNINNNINFLLSSSLIGKSVEIALKDGVYSAKVNSVYKDGANINLNVDIENKFFKGEMKPSKGFSTEKVEFNGKYAEDKGTSLNLRYVKAKDVYEYSFGDEDKWSEYKAGSEVNGIKFTLPKNKPSNDVQWSATITGITKDNLDVSSDNILVIKK</sequence>
<comment type="caution">
    <text evidence="5">The sequence shown here is derived from an EMBL/GenBank/DDBJ whole genome shotgun (WGS) entry which is preliminary data.</text>
</comment>
<protein>
    <recommendedName>
        <fullName evidence="3">Basal-body rod modification protein FlgD</fullName>
    </recommendedName>
</protein>
<evidence type="ECO:0000313" key="5">
    <source>
        <dbReference type="EMBL" id="MDQ0479261.1"/>
    </source>
</evidence>